<evidence type="ECO:0000313" key="1">
    <source>
        <dbReference type="EMBL" id="AYF31013.1"/>
    </source>
</evidence>
<organism evidence="1 2">
    <name type="scientific">Micromonospora tulbaghiae</name>
    <dbReference type="NCBI Taxonomy" id="479978"/>
    <lineage>
        <taxon>Bacteria</taxon>
        <taxon>Bacillati</taxon>
        <taxon>Actinomycetota</taxon>
        <taxon>Actinomycetes</taxon>
        <taxon>Micromonosporales</taxon>
        <taxon>Micromonosporaceae</taxon>
        <taxon>Micromonospora</taxon>
    </lineage>
</organism>
<name>A0A386WSS5_9ACTN</name>
<dbReference type="AlphaFoldDB" id="A0A386WSS5"/>
<proteinExistence type="predicted"/>
<dbReference type="Proteomes" id="UP000267804">
    <property type="component" value="Chromosome"/>
</dbReference>
<evidence type="ECO:0008006" key="3">
    <source>
        <dbReference type="Google" id="ProtNLM"/>
    </source>
</evidence>
<gene>
    <name evidence="1" type="ORF">CSH63_26950</name>
</gene>
<dbReference type="EMBL" id="CP024087">
    <property type="protein sequence ID" value="AYF31013.1"/>
    <property type="molecule type" value="Genomic_DNA"/>
</dbReference>
<reference evidence="1 2" key="1">
    <citation type="submission" date="2017-10" db="EMBL/GenBank/DDBJ databases">
        <title>Integration of genomic and chemical information greatly accelerates assignment of the full stereostructure of myelolactone, a potent inhibitor of myeloma from a marine-derived Micromonospora.</title>
        <authorList>
            <person name="Kim M.C."/>
            <person name="Machado H."/>
            <person name="Jensen P.R."/>
            <person name="Fenical W."/>
        </authorList>
    </citation>
    <scope>NUCLEOTIDE SEQUENCE [LARGE SCALE GENOMIC DNA]</scope>
    <source>
        <strain evidence="1 2">CNY-010</strain>
    </source>
</reference>
<accession>A0A386WSS5</accession>
<dbReference type="KEGG" id="mtua:CSH63_26950"/>
<protein>
    <recommendedName>
        <fullName evidence="3">SMI1/KNR4 family protein</fullName>
    </recommendedName>
</protein>
<evidence type="ECO:0000313" key="2">
    <source>
        <dbReference type="Proteomes" id="UP000267804"/>
    </source>
</evidence>
<dbReference type="RefSeq" id="WP_120572631.1">
    <property type="nucleotide sequence ID" value="NZ_CP024087.1"/>
</dbReference>
<sequence>MNVVVTVVRLLIAGVGGGVATGRVCFVEPGFDLDRALAGGVGDADGAWRFIRQFADSCAGPIVAGDGCDDDELRSSEARLGFPLPASLRQAYALMGRRDDLTRSAR</sequence>